<keyword evidence="6" id="KW-0119">Carbohydrate metabolism</keyword>
<dbReference type="InterPro" id="IPR036412">
    <property type="entry name" value="HAD-like_sf"/>
</dbReference>
<dbReference type="GO" id="GO:0005737">
    <property type="term" value="C:cytoplasm"/>
    <property type="evidence" value="ECO:0007669"/>
    <property type="project" value="UniProtKB-SubCell"/>
</dbReference>
<evidence type="ECO:0000256" key="4">
    <source>
        <dbReference type="ARBA" id="ARBA00022723"/>
    </source>
</evidence>
<dbReference type="STRING" id="1121449.SAMN02745704_02065"/>
<gene>
    <name evidence="9" type="ORF">SAMN02745704_02065</name>
</gene>
<name>A0A1T4XDL3_9BACT</name>
<accession>A0A1T4XDL3</accession>
<keyword evidence="10" id="KW-1185">Reference proteome</keyword>
<comment type="subcellular location">
    <subcellularLocation>
        <location evidence="1">Cytoplasm</location>
    </subcellularLocation>
</comment>
<dbReference type="SUPFAM" id="SSF56784">
    <property type="entry name" value="HAD-like"/>
    <property type="match status" value="1"/>
</dbReference>
<evidence type="ECO:0000256" key="6">
    <source>
        <dbReference type="ARBA" id="ARBA00023277"/>
    </source>
</evidence>
<feature type="domain" description="Nucleotidyl transferase" evidence="8">
    <location>
        <begin position="8"/>
        <end position="227"/>
    </location>
</feature>
<keyword evidence="3" id="KW-0963">Cytoplasm</keyword>
<dbReference type="Pfam" id="PF00483">
    <property type="entry name" value="NTP_transferase"/>
    <property type="match status" value="1"/>
</dbReference>
<dbReference type="InterPro" id="IPR005835">
    <property type="entry name" value="NTP_transferase_dom"/>
</dbReference>
<dbReference type="Proteomes" id="UP000190027">
    <property type="component" value="Unassembled WGS sequence"/>
</dbReference>
<dbReference type="RefSeq" id="WP_078717616.1">
    <property type="nucleotide sequence ID" value="NZ_FUYC01000010.1"/>
</dbReference>
<keyword evidence="4" id="KW-0479">Metal-binding</keyword>
<keyword evidence="5" id="KW-0378">Hydrolase</keyword>
<dbReference type="InterPro" id="IPR006549">
    <property type="entry name" value="HAD-SF_hydro_IIIA"/>
</dbReference>
<dbReference type="SUPFAM" id="SSF53448">
    <property type="entry name" value="Nucleotide-diphospho-sugar transferases"/>
    <property type="match status" value="1"/>
</dbReference>
<dbReference type="CDD" id="cd06915">
    <property type="entry name" value="NTP_transferase_WcbM_like"/>
    <property type="match status" value="1"/>
</dbReference>
<dbReference type="InterPro" id="IPR029044">
    <property type="entry name" value="Nucleotide-diphossugar_trans"/>
</dbReference>
<evidence type="ECO:0000256" key="3">
    <source>
        <dbReference type="ARBA" id="ARBA00022490"/>
    </source>
</evidence>
<evidence type="ECO:0000256" key="7">
    <source>
        <dbReference type="ARBA" id="ARBA00031828"/>
    </source>
</evidence>
<dbReference type="GO" id="GO:0005975">
    <property type="term" value="P:carbohydrate metabolic process"/>
    <property type="evidence" value="ECO:0007669"/>
    <property type="project" value="InterPro"/>
</dbReference>
<dbReference type="CDD" id="cd07503">
    <property type="entry name" value="HAD_HisB-N"/>
    <property type="match status" value="1"/>
</dbReference>
<comment type="similarity">
    <text evidence="2">Belongs to the GmhB family.</text>
</comment>
<dbReference type="InterPro" id="IPR004446">
    <property type="entry name" value="Heptose_bisP_phosphatase"/>
</dbReference>
<sequence>MSDIVTQAVLLAGGRGTRLGELARELPKPALDVGGEPFVMHMVWNLARHGIRDVVVSCGHLADRLEQAMRSRPVPGTRVRFVREPSALGTGGGLRNCLPLLQESFFVLNADSLFDVNYPDLALHANGGAALALRRVPDVARFGAVQTRHGKVVSFAEKGRSGSGWINGGVYVLNREIVEALPDGPASLEHDLFPALAARSRLGAVPYDGFFIDIGIPEELERARQDVPAWRRKPALFLDRDGVLNVDHGYVHSREQWEWCRDAREAVKYANDRGMLVVVVTNQSGIGRGYYGLEEFQALMAWVNRELLRHGAHFDAVYHCPHHPSEAREEYLRRCSCRKPEPGMLLRAMEEWNIDPLHSAMIGDSPKDVQAAKRAGLSRAALYDPESQSLLDSVREVLA</sequence>
<reference evidence="9 10" key="1">
    <citation type="submission" date="2017-02" db="EMBL/GenBank/DDBJ databases">
        <authorList>
            <person name="Peterson S.W."/>
        </authorList>
    </citation>
    <scope>NUCLEOTIDE SEQUENCE [LARGE SCALE GENOMIC DNA]</scope>
    <source>
        <strain evidence="9 10">DSM 16080</strain>
    </source>
</reference>
<dbReference type="GO" id="GO:0046872">
    <property type="term" value="F:metal ion binding"/>
    <property type="evidence" value="ECO:0007669"/>
    <property type="project" value="UniProtKB-KW"/>
</dbReference>
<dbReference type="PANTHER" id="PTHR42891:SF1">
    <property type="entry name" value="D-GLYCERO-BETA-D-MANNO-HEPTOSE-1,7-BISPHOSPHATE 7-PHOSPHATASE"/>
    <property type="match status" value="1"/>
</dbReference>
<evidence type="ECO:0000313" key="10">
    <source>
        <dbReference type="Proteomes" id="UP000190027"/>
    </source>
</evidence>
<dbReference type="InterPro" id="IPR023214">
    <property type="entry name" value="HAD_sf"/>
</dbReference>
<dbReference type="NCBIfam" id="TIGR01656">
    <property type="entry name" value="Histidinol-ppas"/>
    <property type="match status" value="1"/>
</dbReference>
<dbReference type="NCBIfam" id="TIGR01662">
    <property type="entry name" value="HAD-SF-IIIA"/>
    <property type="match status" value="1"/>
</dbReference>
<dbReference type="EMBL" id="FUYC01000010">
    <property type="protein sequence ID" value="SKA87644.1"/>
    <property type="molecule type" value="Genomic_DNA"/>
</dbReference>
<evidence type="ECO:0000256" key="1">
    <source>
        <dbReference type="ARBA" id="ARBA00004496"/>
    </source>
</evidence>
<dbReference type="Gene3D" id="3.40.50.1000">
    <property type="entry name" value="HAD superfamily/HAD-like"/>
    <property type="match status" value="1"/>
</dbReference>
<dbReference type="InterPro" id="IPR006543">
    <property type="entry name" value="Histidinol-phos"/>
</dbReference>
<evidence type="ECO:0000256" key="5">
    <source>
        <dbReference type="ARBA" id="ARBA00022801"/>
    </source>
</evidence>
<evidence type="ECO:0000313" key="9">
    <source>
        <dbReference type="EMBL" id="SKA87644.1"/>
    </source>
</evidence>
<proteinExistence type="inferred from homology"/>
<organism evidence="9 10">
    <name type="scientific">Paucidesulfovibrio gracilis DSM 16080</name>
    <dbReference type="NCBI Taxonomy" id="1121449"/>
    <lineage>
        <taxon>Bacteria</taxon>
        <taxon>Pseudomonadati</taxon>
        <taxon>Thermodesulfobacteriota</taxon>
        <taxon>Desulfovibrionia</taxon>
        <taxon>Desulfovibrionales</taxon>
        <taxon>Desulfovibrionaceae</taxon>
        <taxon>Paucidesulfovibrio</taxon>
    </lineage>
</organism>
<dbReference type="AlphaFoldDB" id="A0A1T4XDL3"/>
<evidence type="ECO:0000259" key="8">
    <source>
        <dbReference type="Pfam" id="PF00483"/>
    </source>
</evidence>
<dbReference type="Gene3D" id="3.90.550.10">
    <property type="entry name" value="Spore Coat Polysaccharide Biosynthesis Protein SpsA, Chain A"/>
    <property type="match status" value="1"/>
</dbReference>
<dbReference type="GO" id="GO:0016791">
    <property type="term" value="F:phosphatase activity"/>
    <property type="evidence" value="ECO:0007669"/>
    <property type="project" value="InterPro"/>
</dbReference>
<dbReference type="Pfam" id="PF00702">
    <property type="entry name" value="Hydrolase"/>
    <property type="match status" value="1"/>
</dbReference>
<dbReference type="PANTHER" id="PTHR42891">
    <property type="entry name" value="D-GLYCERO-BETA-D-MANNO-HEPTOSE-1,7-BISPHOSPHATE 7-PHOSPHATASE"/>
    <property type="match status" value="1"/>
</dbReference>
<evidence type="ECO:0000256" key="2">
    <source>
        <dbReference type="ARBA" id="ARBA00005628"/>
    </source>
</evidence>
<dbReference type="NCBIfam" id="TIGR00213">
    <property type="entry name" value="GmhB_yaeD"/>
    <property type="match status" value="1"/>
</dbReference>
<protein>
    <recommendedName>
        <fullName evidence="7">D,D-heptose 1,7-bisphosphate phosphatase</fullName>
    </recommendedName>
</protein>